<dbReference type="InterPro" id="IPR008969">
    <property type="entry name" value="CarboxyPept-like_regulatory"/>
</dbReference>
<feature type="domain" description="Outer membrane protein beta-barrel" evidence="2">
    <location>
        <begin position="494"/>
        <end position="965"/>
    </location>
</feature>
<protein>
    <recommendedName>
        <fullName evidence="2">Outer membrane protein beta-barrel domain-containing protein</fullName>
    </recommendedName>
</protein>
<dbReference type="EMBL" id="CP002352">
    <property type="protein sequence ID" value="ADV43827.1"/>
    <property type="molecule type" value="Genomic_DNA"/>
</dbReference>
<name>E6SP57_BACT6</name>
<evidence type="ECO:0000259" key="2">
    <source>
        <dbReference type="Pfam" id="PF14905"/>
    </source>
</evidence>
<dbReference type="Pfam" id="PF14905">
    <property type="entry name" value="OMP_b-brl_3"/>
    <property type="match status" value="1"/>
</dbReference>
<keyword evidence="1" id="KW-1133">Transmembrane helix</keyword>
<dbReference type="AlphaFoldDB" id="E6SP57"/>
<gene>
    <name evidence="3" type="ordered locus">Bache_1849</name>
</gene>
<feature type="transmembrane region" description="Helical" evidence="1">
    <location>
        <begin position="51"/>
        <end position="69"/>
    </location>
</feature>
<dbReference type="KEGG" id="bhl:Bache_1849"/>
<dbReference type="STRING" id="693979.Bache_1849"/>
<keyword evidence="1" id="KW-0812">Transmembrane</keyword>
<evidence type="ECO:0000256" key="1">
    <source>
        <dbReference type="SAM" id="Phobius"/>
    </source>
</evidence>
<organism evidence="3 4">
    <name type="scientific">Bacteroides helcogenes (strain ATCC 35417 / DSM 20613 / JCM 6297 / CCUG 15421 / P 36-108)</name>
    <dbReference type="NCBI Taxonomy" id="693979"/>
    <lineage>
        <taxon>Bacteria</taxon>
        <taxon>Pseudomonadati</taxon>
        <taxon>Bacteroidota</taxon>
        <taxon>Bacteroidia</taxon>
        <taxon>Bacteroidales</taxon>
        <taxon>Bacteroidaceae</taxon>
        <taxon>Bacteroides</taxon>
    </lineage>
</organism>
<keyword evidence="1" id="KW-0472">Membrane</keyword>
<dbReference type="eggNOG" id="COG4206">
    <property type="taxonomic scope" value="Bacteria"/>
</dbReference>
<evidence type="ECO:0000313" key="3">
    <source>
        <dbReference type="EMBL" id="ADV43827.1"/>
    </source>
</evidence>
<dbReference type="SUPFAM" id="SSF49464">
    <property type="entry name" value="Carboxypeptidase regulatory domain-like"/>
    <property type="match status" value="1"/>
</dbReference>
<reference evidence="3 4" key="2">
    <citation type="journal article" date="2011" name="Stand. Genomic Sci.">
        <title>Complete genome sequence of Bacteroides helcogenes type strain (P 36-108).</title>
        <authorList>
            <person name="Pati A."/>
            <person name="Gronow S."/>
            <person name="Zeytun A."/>
            <person name="Lapidus A."/>
            <person name="Nolan M."/>
            <person name="Hammon N."/>
            <person name="Deshpande S."/>
            <person name="Cheng J.F."/>
            <person name="Tapia R."/>
            <person name="Han C."/>
            <person name="Goodwin L."/>
            <person name="Pitluck S."/>
            <person name="Liolios K."/>
            <person name="Pagani I."/>
            <person name="Ivanova N."/>
            <person name="Mavromatis K."/>
            <person name="Chen A."/>
            <person name="Palaniappan K."/>
            <person name="Land M."/>
            <person name="Hauser L."/>
            <person name="Chang Y.J."/>
            <person name="Jeffries C.D."/>
            <person name="Detter J.C."/>
            <person name="Brambilla E."/>
            <person name="Rohde M."/>
            <person name="Goker M."/>
            <person name="Woyke T."/>
            <person name="Bristow J."/>
            <person name="Eisen J.A."/>
            <person name="Markowitz V."/>
            <person name="Hugenholtz P."/>
            <person name="Kyrpides N.C."/>
            <person name="Klenk H.P."/>
            <person name="Lucas S."/>
        </authorList>
    </citation>
    <scope>NUCLEOTIDE SEQUENCE [LARGE SCALE GENOMIC DNA]</scope>
    <source>
        <strain evidence="4">ATCC 35417 / DSM 20613 / JCM 6297 / CCUG 15421 / P 36-108</strain>
    </source>
</reference>
<dbReference type="SUPFAM" id="SSF56935">
    <property type="entry name" value="Porins"/>
    <property type="match status" value="1"/>
</dbReference>
<evidence type="ECO:0000313" key="4">
    <source>
        <dbReference type="Proteomes" id="UP000008630"/>
    </source>
</evidence>
<dbReference type="Proteomes" id="UP000008630">
    <property type="component" value="Chromosome"/>
</dbReference>
<proteinExistence type="predicted"/>
<dbReference type="InterPro" id="IPR041700">
    <property type="entry name" value="OMP_b-brl_3"/>
</dbReference>
<accession>E6SP57</accession>
<sequence>MKDFMHVCGTFSKKPPDGPYSGKTKNIPTISYCAFHLNDLILPSPFSAVRMNIIQIFFILILVVFPALLPAQQQARVVSGHICIVTETSVGWQSLPYASIVLLCEQDSTFVKGVVSDTKGNFKLRYTPQSSTAYLLKVSYTGMRTFYCKLNGNAPEINLGNILLEDGVELDEVVVTAVMPDVEQKGDTTVINAEAYHTPEGSYLETLVKRIPGLEYDMQNKLLTYNGQPINEINVNGETYFGGNINMALENLPVELISKIKVYNKKSELEKITGVGSGHDNFVLDLRTKQEFNGTILASGKVGRGNHGKKELELIGNYFKTEGENFSLIARSNNRDMTTDYKGNTQDNISLNITKKLGKRLTLNGNIMYNNNNTGNESSGYYEQYLTTGNRYQYSDGSTVNRNRMTAAMLMSRWQITPDTYLNFSGNLSFTQGENTRNNRQATYSSNPGLDILHPFDKTEDIADSIRVNSTSMNSFTSDHRHQYSFNTDFTRLLNDKGTSLTLTARYSDGEGKGKSFSLSSTTYHQISSDVGTDSILQRNQYLSTPIKNRDMGVGLIFTHPFTPKLRLQLSYNLNYTYMRNDRSTYDLSPFATKGEEKPSGNLPAGYETGYTDSLSNHSHSSTVGHEMALRLNYSSKAWNINAGLSVQPDRRRLDQKTGLVKADTLLRSINFHPSLIAIWRKGKTLVRFHYQGSTRQPNLQDLLSLMDNSNPLNITRGNPNLTPSYNQSARLEIQNTRAGIFAAADWRNELNSTTRAVIYHPQTGSRESYPVNINGNWSARTTLRYQKRICQFGISAKSGGSFTRNVGLINEGQSERLNRSVTYNIWWDSELNLSWQPQWGAFDLSGKYRLAHSSNSLRHTDTYTRDYTLGVNAYADLPYGLQLRSETTYTFRNGTNIIPGEDDQMVWNTGINWHFLKKKKAELSAYWADILNQKKNYIRTTTSSGFSERHTRQIGGYFMISVKYKFNKQR</sequence>
<reference key="1">
    <citation type="submission" date="2010-11" db="EMBL/GenBank/DDBJ databases">
        <title>The complete genome of Bacteroides helcogenes P 36-108.</title>
        <authorList>
            <consortium name="US DOE Joint Genome Institute (JGI-PGF)"/>
            <person name="Lucas S."/>
            <person name="Copeland A."/>
            <person name="Lapidus A."/>
            <person name="Bruce D."/>
            <person name="Goodwin L."/>
            <person name="Pitluck S."/>
            <person name="Kyrpides N."/>
            <person name="Mavromatis K."/>
            <person name="Ivanova N."/>
            <person name="Zeytun A."/>
            <person name="Brettin T."/>
            <person name="Detter J.C."/>
            <person name="Tapia R."/>
            <person name="Han C."/>
            <person name="Land M."/>
            <person name="Hauser L."/>
            <person name="Markowitz V."/>
            <person name="Cheng J.-F."/>
            <person name="Hugenholtz P."/>
            <person name="Woyke T."/>
            <person name="Wu D."/>
            <person name="Gronow S."/>
            <person name="Wellnitz S."/>
            <person name="Brambilla E."/>
            <person name="Klenk H.-P."/>
            <person name="Eisen J.A."/>
        </authorList>
    </citation>
    <scope>NUCLEOTIDE SEQUENCE</scope>
    <source>
        <strain>P 36-108</strain>
    </source>
</reference>
<keyword evidence="4" id="KW-1185">Reference proteome</keyword>
<dbReference type="HOGENOM" id="CLU_012729_0_1_10"/>